<evidence type="ECO:0000313" key="2">
    <source>
        <dbReference type="EMBL" id="GAF35302.1"/>
    </source>
</evidence>
<dbReference type="InterPro" id="IPR045155">
    <property type="entry name" value="Beta-lactam_cat"/>
</dbReference>
<evidence type="ECO:0000313" key="5">
    <source>
        <dbReference type="Proteomes" id="UP000051966"/>
    </source>
</evidence>
<reference evidence="2" key="1">
    <citation type="journal article" date="2014" name="Genome Announc.">
        <title>Draft Genome Sequences of Two Lactobacillus Strains, L. farraginis JCM 14108T and L. composti JCM 14202T, Isolated from Compost of Distilled Shochu Residue.</title>
        <authorList>
            <person name="Yuki M."/>
            <person name="Oshima K."/>
            <person name="Suda W."/>
            <person name="Kitahara M."/>
            <person name="Kitamura K."/>
            <person name="Iida T."/>
            <person name="Hattori M."/>
            <person name="Ohkuma M."/>
        </authorList>
    </citation>
    <scope>NUCLEOTIDE SEQUENCE [LARGE SCALE GENOMIC DNA]</scope>
    <source>
        <strain evidence="2">JCM 14108</strain>
    </source>
</reference>
<accession>X0PEX1</accession>
<dbReference type="AlphaFoldDB" id="X0PEX1"/>
<comment type="caution">
    <text evidence="2">The sequence shown here is derived from an EMBL/GenBank/DDBJ whole genome shotgun (WGS) entry which is preliminary data.</text>
</comment>
<keyword evidence="5" id="KW-1185">Reference proteome</keyword>
<sequence length="251" mass="28370">MKADLIRSIRKLITSQPYEIGITIKIDRQQELAINADRQFRSASLIKLAVINYVLASHQDLSREIQLNPDKMVGGAGVLQLLSIPRLRLRDLLALMISVSDNAATNFVIDSVGKPKINQYLQQRGFTKTRLNRNLMDTSALRNGLDNYTSVSESQRLLEMVLAKYPIAKPWFLNQQFRYKLAGAFDESGNGIQVFNKTGEGYQIDHDVAEFVYGNHTVSVALLTFGSRDRSKTIQLFNQIGEKCADYLLNR</sequence>
<proteinExistence type="predicted"/>
<dbReference type="GO" id="GO:0008800">
    <property type="term" value="F:beta-lactamase activity"/>
    <property type="evidence" value="ECO:0007669"/>
    <property type="project" value="InterPro"/>
</dbReference>
<dbReference type="SUPFAM" id="SSF56601">
    <property type="entry name" value="beta-lactamase/transpeptidase-like"/>
    <property type="match status" value="1"/>
</dbReference>
<name>X0PEX1_9LACO</name>
<dbReference type="Proteomes" id="UP000051966">
    <property type="component" value="Unassembled WGS sequence"/>
</dbReference>
<evidence type="ECO:0000259" key="1">
    <source>
        <dbReference type="Pfam" id="PF13354"/>
    </source>
</evidence>
<dbReference type="Pfam" id="PF13354">
    <property type="entry name" value="Beta-lactamase2"/>
    <property type="match status" value="1"/>
</dbReference>
<dbReference type="InterPro" id="IPR000871">
    <property type="entry name" value="Beta-lactam_class-A"/>
</dbReference>
<dbReference type="EMBL" id="BAKI01000001">
    <property type="protein sequence ID" value="GAF35302.1"/>
    <property type="molecule type" value="Genomic_DNA"/>
</dbReference>
<dbReference type="OrthoDB" id="9775096at2"/>
<evidence type="ECO:0000313" key="3">
    <source>
        <dbReference type="EMBL" id="KRM10135.1"/>
    </source>
</evidence>
<dbReference type="PANTHER" id="PTHR35333:SF3">
    <property type="entry name" value="BETA-LACTAMASE-TYPE TRANSPEPTIDASE FOLD CONTAINING PROTEIN"/>
    <property type="match status" value="1"/>
</dbReference>
<dbReference type="RefSeq" id="WP_035177427.1">
    <property type="nucleotide sequence ID" value="NZ_AZFY01000034.1"/>
</dbReference>
<dbReference type="EMBL" id="AZFY01000034">
    <property type="protein sequence ID" value="KRM10135.1"/>
    <property type="molecule type" value="Genomic_DNA"/>
</dbReference>
<dbReference type="Proteomes" id="UP000019488">
    <property type="component" value="Unassembled WGS sequence"/>
</dbReference>
<dbReference type="PATRIC" id="fig|1423743.5.peg.2382"/>
<dbReference type="GO" id="GO:0030655">
    <property type="term" value="P:beta-lactam antibiotic catabolic process"/>
    <property type="evidence" value="ECO:0007669"/>
    <property type="project" value="InterPro"/>
</dbReference>
<feature type="domain" description="Beta-lactamase class A catalytic" evidence="1">
    <location>
        <begin position="26"/>
        <end position="223"/>
    </location>
</feature>
<dbReference type="STRING" id="1423743.FD41_GL002321"/>
<gene>
    <name evidence="3" type="ORF">FD41_GL002321</name>
    <name evidence="2" type="ORF">JCM14108_181</name>
</gene>
<evidence type="ECO:0000313" key="4">
    <source>
        <dbReference type="Proteomes" id="UP000019488"/>
    </source>
</evidence>
<organism evidence="2 4">
    <name type="scientific">Lentilactobacillus farraginis DSM 18382 = JCM 14108</name>
    <dbReference type="NCBI Taxonomy" id="1423743"/>
    <lineage>
        <taxon>Bacteria</taxon>
        <taxon>Bacillati</taxon>
        <taxon>Bacillota</taxon>
        <taxon>Bacilli</taxon>
        <taxon>Lactobacillales</taxon>
        <taxon>Lactobacillaceae</taxon>
        <taxon>Lentilactobacillus</taxon>
    </lineage>
</organism>
<reference evidence="3 5" key="2">
    <citation type="journal article" date="2015" name="Genome Announc.">
        <title>Expanding the biotechnology potential of lactobacilli through comparative genomics of 213 strains and associated genera.</title>
        <authorList>
            <person name="Sun Z."/>
            <person name="Harris H.M."/>
            <person name="McCann A."/>
            <person name="Guo C."/>
            <person name="Argimon S."/>
            <person name="Zhang W."/>
            <person name="Yang X."/>
            <person name="Jeffery I.B."/>
            <person name="Cooney J.C."/>
            <person name="Kagawa T.F."/>
            <person name="Liu W."/>
            <person name="Song Y."/>
            <person name="Salvetti E."/>
            <person name="Wrobel A."/>
            <person name="Rasinkangas P."/>
            <person name="Parkhill J."/>
            <person name="Rea M.C."/>
            <person name="O'Sullivan O."/>
            <person name="Ritari J."/>
            <person name="Douillard F.P."/>
            <person name="Paul Ross R."/>
            <person name="Yang R."/>
            <person name="Briner A.E."/>
            <person name="Felis G.E."/>
            <person name="de Vos W.M."/>
            <person name="Barrangou R."/>
            <person name="Klaenhammer T.R."/>
            <person name="Caufield P.W."/>
            <person name="Cui Y."/>
            <person name="Zhang H."/>
            <person name="O'Toole P.W."/>
        </authorList>
    </citation>
    <scope>NUCLEOTIDE SEQUENCE [LARGE SCALE GENOMIC DNA]</scope>
    <source>
        <strain evidence="3 5">DSM 18382</strain>
    </source>
</reference>
<dbReference type="eggNOG" id="COG2367">
    <property type="taxonomic scope" value="Bacteria"/>
</dbReference>
<protein>
    <submittedName>
        <fullName evidence="2">Beta-lactamase class A</fullName>
    </submittedName>
    <submittedName>
        <fullName evidence="3">Class A beta-lactamase</fullName>
    </submittedName>
</protein>
<dbReference type="GO" id="GO:0046677">
    <property type="term" value="P:response to antibiotic"/>
    <property type="evidence" value="ECO:0007669"/>
    <property type="project" value="InterPro"/>
</dbReference>
<dbReference type="InterPro" id="IPR012338">
    <property type="entry name" value="Beta-lactam/transpept-like"/>
</dbReference>
<dbReference type="Gene3D" id="3.40.710.10">
    <property type="entry name" value="DD-peptidase/beta-lactamase superfamily"/>
    <property type="match status" value="1"/>
</dbReference>
<dbReference type="PANTHER" id="PTHR35333">
    <property type="entry name" value="BETA-LACTAMASE"/>
    <property type="match status" value="1"/>
</dbReference>